<gene>
    <name evidence="1" type="ORF">SteCoe_24992</name>
</gene>
<name>A0A1R2BGA3_9CILI</name>
<keyword evidence="2" id="KW-1185">Reference proteome</keyword>
<evidence type="ECO:0000313" key="2">
    <source>
        <dbReference type="Proteomes" id="UP000187209"/>
    </source>
</evidence>
<dbReference type="AlphaFoldDB" id="A0A1R2BGA3"/>
<protein>
    <submittedName>
        <fullName evidence="1">Uncharacterized protein</fullName>
    </submittedName>
</protein>
<accession>A0A1R2BGA3</accession>
<organism evidence="1 2">
    <name type="scientific">Stentor coeruleus</name>
    <dbReference type="NCBI Taxonomy" id="5963"/>
    <lineage>
        <taxon>Eukaryota</taxon>
        <taxon>Sar</taxon>
        <taxon>Alveolata</taxon>
        <taxon>Ciliophora</taxon>
        <taxon>Postciliodesmatophora</taxon>
        <taxon>Heterotrichea</taxon>
        <taxon>Heterotrichida</taxon>
        <taxon>Stentoridae</taxon>
        <taxon>Stentor</taxon>
    </lineage>
</organism>
<dbReference type="EMBL" id="MPUH01000669">
    <property type="protein sequence ID" value="OMJ75769.1"/>
    <property type="molecule type" value="Genomic_DNA"/>
</dbReference>
<proteinExistence type="predicted"/>
<dbReference type="Proteomes" id="UP000187209">
    <property type="component" value="Unassembled WGS sequence"/>
</dbReference>
<comment type="caution">
    <text evidence="1">The sequence shown here is derived from an EMBL/GenBank/DDBJ whole genome shotgun (WGS) entry which is preliminary data.</text>
</comment>
<evidence type="ECO:0000313" key="1">
    <source>
        <dbReference type="EMBL" id="OMJ75769.1"/>
    </source>
</evidence>
<sequence>MSVKLKINTQATLGELVEKQSPIKESQLIRVLIKKKKSEKAVKNHLVFSLIKLSPDASFKQTVAFKDEPPNTVRDKFKFNLVNINNISSSPPSKNHRALSARNRVFSSNQISFRDSQMPQNFRHSSRFAVRNFEILNFLRNKNKYFPKKIVIKRKIA</sequence>
<reference evidence="1 2" key="1">
    <citation type="submission" date="2016-11" db="EMBL/GenBank/DDBJ databases">
        <title>The macronuclear genome of Stentor coeruleus: a giant cell with tiny introns.</title>
        <authorList>
            <person name="Slabodnick M."/>
            <person name="Ruby J.G."/>
            <person name="Reiff S.B."/>
            <person name="Swart E.C."/>
            <person name="Gosai S."/>
            <person name="Prabakaran S."/>
            <person name="Witkowska E."/>
            <person name="Larue G.E."/>
            <person name="Fisher S."/>
            <person name="Freeman R.M."/>
            <person name="Gunawardena J."/>
            <person name="Chu W."/>
            <person name="Stover N.A."/>
            <person name="Gregory B.D."/>
            <person name="Nowacki M."/>
            <person name="Derisi J."/>
            <person name="Roy S.W."/>
            <person name="Marshall W.F."/>
            <person name="Sood P."/>
        </authorList>
    </citation>
    <scope>NUCLEOTIDE SEQUENCE [LARGE SCALE GENOMIC DNA]</scope>
    <source>
        <strain evidence="1">WM001</strain>
    </source>
</reference>